<dbReference type="Proteomes" id="UP000054477">
    <property type="component" value="Unassembled WGS sequence"/>
</dbReference>
<proteinExistence type="predicted"/>
<evidence type="ECO:0000313" key="2">
    <source>
        <dbReference type="Proteomes" id="UP000054477"/>
    </source>
</evidence>
<dbReference type="OrthoDB" id="3061143at2759"/>
<dbReference type="AlphaFoldDB" id="A0A0C9WS47"/>
<organism evidence="1 2">
    <name type="scientific">Laccaria amethystina LaAM-08-1</name>
    <dbReference type="NCBI Taxonomy" id="1095629"/>
    <lineage>
        <taxon>Eukaryota</taxon>
        <taxon>Fungi</taxon>
        <taxon>Dikarya</taxon>
        <taxon>Basidiomycota</taxon>
        <taxon>Agaricomycotina</taxon>
        <taxon>Agaricomycetes</taxon>
        <taxon>Agaricomycetidae</taxon>
        <taxon>Agaricales</taxon>
        <taxon>Agaricineae</taxon>
        <taxon>Hydnangiaceae</taxon>
        <taxon>Laccaria</taxon>
    </lineage>
</organism>
<accession>A0A0C9WS47</accession>
<gene>
    <name evidence="1" type="ORF">K443DRAFT_14920</name>
</gene>
<protein>
    <submittedName>
        <fullName evidence="1">Uncharacterized protein</fullName>
    </submittedName>
</protein>
<evidence type="ECO:0000313" key="1">
    <source>
        <dbReference type="EMBL" id="KIJ90823.1"/>
    </source>
</evidence>
<sequence length="178" mass="19515">MEQEFAAVRDGLLGDPTFMTPGPPILVNDKLVGGTALERTGIQGIKGTRCYTNTLSHQHPRDLIGITASAKIYNGHMTDMQKIRKRMAALGGAVTMDSMEACAPKAYLNLLKEHSEVENNPRIGVDRNVAAPAQQINIASAVTQDNCRSEYYESSERSNTEFSLFPTKIDGASFHSKW</sequence>
<keyword evidence="2" id="KW-1185">Reference proteome</keyword>
<dbReference type="HOGENOM" id="CLU_1510862_0_0_1"/>
<name>A0A0C9WS47_9AGAR</name>
<reference evidence="1 2" key="1">
    <citation type="submission" date="2014-04" db="EMBL/GenBank/DDBJ databases">
        <authorList>
            <consortium name="DOE Joint Genome Institute"/>
            <person name="Kuo A."/>
            <person name="Kohler A."/>
            <person name="Nagy L.G."/>
            <person name="Floudas D."/>
            <person name="Copeland A."/>
            <person name="Barry K.W."/>
            <person name="Cichocki N."/>
            <person name="Veneault-Fourrey C."/>
            <person name="LaButti K."/>
            <person name="Lindquist E.A."/>
            <person name="Lipzen A."/>
            <person name="Lundell T."/>
            <person name="Morin E."/>
            <person name="Murat C."/>
            <person name="Sun H."/>
            <person name="Tunlid A."/>
            <person name="Henrissat B."/>
            <person name="Grigoriev I.V."/>
            <person name="Hibbett D.S."/>
            <person name="Martin F."/>
            <person name="Nordberg H.P."/>
            <person name="Cantor M.N."/>
            <person name="Hua S.X."/>
        </authorList>
    </citation>
    <scope>NUCLEOTIDE SEQUENCE [LARGE SCALE GENOMIC DNA]</scope>
    <source>
        <strain evidence="1 2">LaAM-08-1</strain>
    </source>
</reference>
<dbReference type="EMBL" id="KN839104">
    <property type="protein sequence ID" value="KIJ90823.1"/>
    <property type="molecule type" value="Genomic_DNA"/>
</dbReference>
<reference evidence="2" key="2">
    <citation type="submission" date="2015-01" db="EMBL/GenBank/DDBJ databases">
        <title>Evolutionary Origins and Diversification of the Mycorrhizal Mutualists.</title>
        <authorList>
            <consortium name="DOE Joint Genome Institute"/>
            <consortium name="Mycorrhizal Genomics Consortium"/>
            <person name="Kohler A."/>
            <person name="Kuo A."/>
            <person name="Nagy L.G."/>
            <person name="Floudas D."/>
            <person name="Copeland A."/>
            <person name="Barry K.W."/>
            <person name="Cichocki N."/>
            <person name="Veneault-Fourrey C."/>
            <person name="LaButti K."/>
            <person name="Lindquist E.A."/>
            <person name="Lipzen A."/>
            <person name="Lundell T."/>
            <person name="Morin E."/>
            <person name="Murat C."/>
            <person name="Riley R."/>
            <person name="Ohm R."/>
            <person name="Sun H."/>
            <person name="Tunlid A."/>
            <person name="Henrissat B."/>
            <person name="Grigoriev I.V."/>
            <person name="Hibbett D.S."/>
            <person name="Martin F."/>
        </authorList>
    </citation>
    <scope>NUCLEOTIDE SEQUENCE [LARGE SCALE GENOMIC DNA]</scope>
    <source>
        <strain evidence="2">LaAM-08-1</strain>
    </source>
</reference>